<evidence type="ECO:0000313" key="2">
    <source>
        <dbReference type="Proteomes" id="UP000789759"/>
    </source>
</evidence>
<dbReference type="AlphaFoldDB" id="A0A9N9IXV4"/>
<feature type="non-terminal residue" evidence="1">
    <location>
        <position position="93"/>
    </location>
</feature>
<sequence length="93" mass="10593">MRGFMLQLLGKDEESLMDFNKSLKIDPDNAIVKLGKQIPKSITKLIKQSLSGGSEGLFAQLTTFSKLSENNIQGWDFNEQFNQFMSQWDEMSV</sequence>
<dbReference type="EMBL" id="CAJVQA010017891">
    <property type="protein sequence ID" value="CAG8750978.1"/>
    <property type="molecule type" value="Genomic_DNA"/>
</dbReference>
<dbReference type="Proteomes" id="UP000789759">
    <property type="component" value="Unassembled WGS sequence"/>
</dbReference>
<proteinExistence type="predicted"/>
<reference evidence="1" key="1">
    <citation type="submission" date="2021-06" db="EMBL/GenBank/DDBJ databases">
        <authorList>
            <person name="Kallberg Y."/>
            <person name="Tangrot J."/>
            <person name="Rosling A."/>
        </authorList>
    </citation>
    <scope>NUCLEOTIDE SEQUENCE</scope>
    <source>
        <strain evidence="1">FL966</strain>
    </source>
</reference>
<dbReference type="InterPro" id="IPR011990">
    <property type="entry name" value="TPR-like_helical_dom_sf"/>
</dbReference>
<name>A0A9N9IXV4_9GLOM</name>
<evidence type="ECO:0000313" key="1">
    <source>
        <dbReference type="EMBL" id="CAG8750978.1"/>
    </source>
</evidence>
<dbReference type="OrthoDB" id="1926212at2759"/>
<accession>A0A9N9IXV4</accession>
<comment type="caution">
    <text evidence="1">The sequence shown here is derived from an EMBL/GenBank/DDBJ whole genome shotgun (WGS) entry which is preliminary data.</text>
</comment>
<protein>
    <submittedName>
        <fullName evidence="1">19618_t:CDS:1</fullName>
    </submittedName>
</protein>
<keyword evidence="2" id="KW-1185">Reference proteome</keyword>
<dbReference type="SUPFAM" id="SSF48452">
    <property type="entry name" value="TPR-like"/>
    <property type="match status" value="1"/>
</dbReference>
<gene>
    <name evidence="1" type="ORF">CPELLU_LOCUS14707</name>
</gene>
<organism evidence="1 2">
    <name type="scientific">Cetraspora pellucida</name>
    <dbReference type="NCBI Taxonomy" id="1433469"/>
    <lineage>
        <taxon>Eukaryota</taxon>
        <taxon>Fungi</taxon>
        <taxon>Fungi incertae sedis</taxon>
        <taxon>Mucoromycota</taxon>
        <taxon>Glomeromycotina</taxon>
        <taxon>Glomeromycetes</taxon>
        <taxon>Diversisporales</taxon>
        <taxon>Gigasporaceae</taxon>
        <taxon>Cetraspora</taxon>
    </lineage>
</organism>